<evidence type="ECO:0000313" key="2">
    <source>
        <dbReference type="Proteomes" id="UP000828390"/>
    </source>
</evidence>
<accession>A0A9D4RFT9</accession>
<evidence type="ECO:0000313" key="1">
    <source>
        <dbReference type="EMBL" id="KAH3864735.1"/>
    </source>
</evidence>
<reference evidence="1" key="1">
    <citation type="journal article" date="2019" name="bioRxiv">
        <title>The Genome of the Zebra Mussel, Dreissena polymorpha: A Resource for Invasive Species Research.</title>
        <authorList>
            <person name="McCartney M.A."/>
            <person name="Auch B."/>
            <person name="Kono T."/>
            <person name="Mallez S."/>
            <person name="Zhang Y."/>
            <person name="Obille A."/>
            <person name="Becker A."/>
            <person name="Abrahante J.E."/>
            <person name="Garbe J."/>
            <person name="Badalamenti J.P."/>
            <person name="Herman A."/>
            <person name="Mangelson H."/>
            <person name="Liachko I."/>
            <person name="Sullivan S."/>
            <person name="Sone E.D."/>
            <person name="Koren S."/>
            <person name="Silverstein K.A.T."/>
            <person name="Beckman K.B."/>
            <person name="Gohl D.M."/>
        </authorList>
    </citation>
    <scope>NUCLEOTIDE SEQUENCE</scope>
    <source>
        <strain evidence="1">Duluth1</strain>
        <tissue evidence="1">Whole animal</tissue>
    </source>
</reference>
<comment type="caution">
    <text evidence="1">The sequence shown here is derived from an EMBL/GenBank/DDBJ whole genome shotgun (WGS) entry which is preliminary data.</text>
</comment>
<keyword evidence="2" id="KW-1185">Reference proteome</keyword>
<proteinExistence type="predicted"/>
<dbReference type="Proteomes" id="UP000828390">
    <property type="component" value="Unassembled WGS sequence"/>
</dbReference>
<name>A0A9D4RFT9_DREPO</name>
<reference evidence="1" key="2">
    <citation type="submission" date="2020-11" db="EMBL/GenBank/DDBJ databases">
        <authorList>
            <person name="McCartney M.A."/>
            <person name="Auch B."/>
            <person name="Kono T."/>
            <person name="Mallez S."/>
            <person name="Becker A."/>
            <person name="Gohl D.M."/>
            <person name="Silverstein K.A.T."/>
            <person name="Koren S."/>
            <person name="Bechman K.B."/>
            <person name="Herman A."/>
            <person name="Abrahante J.E."/>
            <person name="Garbe J."/>
        </authorList>
    </citation>
    <scope>NUCLEOTIDE SEQUENCE</scope>
    <source>
        <strain evidence="1">Duluth1</strain>
        <tissue evidence="1">Whole animal</tissue>
    </source>
</reference>
<dbReference type="AlphaFoldDB" id="A0A9D4RFT9"/>
<sequence>MYFQNFEHSSINTVLLNLCISSALTPPASRPPLLPRRTFSTHPNVFFAPGFLAQSHLSACKKTPGSNLHADLPYGAETIMTSGSGGDSDSGLYDSATSGSAHTVNIPPANTKVKRATSLDVSKGKVIQRSDSLLQAVLSQIGKKKKQATEPISQSDLIDRLKKVVTFATDITMFSGNCGSFYLFLMHVKT</sequence>
<protein>
    <submittedName>
        <fullName evidence="1">Uncharacterized protein</fullName>
    </submittedName>
</protein>
<organism evidence="1 2">
    <name type="scientific">Dreissena polymorpha</name>
    <name type="common">Zebra mussel</name>
    <name type="synonym">Mytilus polymorpha</name>
    <dbReference type="NCBI Taxonomy" id="45954"/>
    <lineage>
        <taxon>Eukaryota</taxon>
        <taxon>Metazoa</taxon>
        <taxon>Spiralia</taxon>
        <taxon>Lophotrochozoa</taxon>
        <taxon>Mollusca</taxon>
        <taxon>Bivalvia</taxon>
        <taxon>Autobranchia</taxon>
        <taxon>Heteroconchia</taxon>
        <taxon>Euheterodonta</taxon>
        <taxon>Imparidentia</taxon>
        <taxon>Neoheterodontei</taxon>
        <taxon>Myida</taxon>
        <taxon>Dreissenoidea</taxon>
        <taxon>Dreissenidae</taxon>
        <taxon>Dreissena</taxon>
    </lineage>
</organism>
<gene>
    <name evidence="1" type="ORF">DPMN_027761</name>
</gene>
<dbReference type="EMBL" id="JAIWYP010000002">
    <property type="protein sequence ID" value="KAH3864735.1"/>
    <property type="molecule type" value="Genomic_DNA"/>
</dbReference>